<dbReference type="Proteomes" id="UP000325313">
    <property type="component" value="Unassembled WGS sequence"/>
</dbReference>
<organism evidence="2 3">
    <name type="scientific">Puccinia graminis f. sp. tritici</name>
    <dbReference type="NCBI Taxonomy" id="56615"/>
    <lineage>
        <taxon>Eukaryota</taxon>
        <taxon>Fungi</taxon>
        <taxon>Dikarya</taxon>
        <taxon>Basidiomycota</taxon>
        <taxon>Pucciniomycotina</taxon>
        <taxon>Pucciniomycetes</taxon>
        <taxon>Pucciniales</taxon>
        <taxon>Pucciniaceae</taxon>
        <taxon>Puccinia</taxon>
    </lineage>
</organism>
<gene>
    <name evidence="2" type="ORF">PGTUg99_009614</name>
</gene>
<evidence type="ECO:0000256" key="1">
    <source>
        <dbReference type="SAM" id="MobiDB-lite"/>
    </source>
</evidence>
<dbReference type="PANTHER" id="PTHR37331">
    <property type="entry name" value="YALI0F11671P"/>
    <property type="match status" value="1"/>
</dbReference>
<dbReference type="AlphaFoldDB" id="A0A5B0RC74"/>
<evidence type="ECO:0000313" key="3">
    <source>
        <dbReference type="Proteomes" id="UP000325313"/>
    </source>
</evidence>
<name>A0A5B0RC74_PUCGR</name>
<protein>
    <submittedName>
        <fullName evidence="2">Uncharacterized protein</fullName>
    </submittedName>
</protein>
<reference evidence="2 3" key="1">
    <citation type="submission" date="2019-05" db="EMBL/GenBank/DDBJ databases">
        <title>Emergence of the Ug99 lineage of the wheat stem rust pathogen through somatic hybridization.</title>
        <authorList>
            <person name="Li F."/>
            <person name="Upadhyaya N.M."/>
            <person name="Sperschneider J."/>
            <person name="Matny O."/>
            <person name="Nguyen-Phuc H."/>
            <person name="Mago R."/>
            <person name="Raley C."/>
            <person name="Miller M.E."/>
            <person name="Silverstein K.A.T."/>
            <person name="Henningsen E."/>
            <person name="Hirsch C.D."/>
            <person name="Visser B."/>
            <person name="Pretorius Z.A."/>
            <person name="Steffenson B.J."/>
            <person name="Schwessinger B."/>
            <person name="Dodds P.N."/>
            <person name="Figueroa M."/>
        </authorList>
    </citation>
    <scope>NUCLEOTIDE SEQUENCE [LARGE SCALE GENOMIC DNA]</scope>
    <source>
        <strain evidence="2 3">Ug99</strain>
    </source>
</reference>
<accession>A0A5B0RC74</accession>
<sequence length="237" mass="26571">MPVLACQQPMMRLTIVRHAPRGAASRIYQATNRSFMTSTASRSAQQLAGYNGSTPLYHHQPSGQLSFLDTPPVFPGSPTVIGTLSAQGRFQGNPSFVDLLHSVFCGVYLDDPYVRDLALSRKSASADSYLHVLGQFSHNRSRLLRVLFAQSPIMIFKYTEINIETYRYSDEESTHKRSRPRIDHLLFPGTIHHRVTCPKHLRAQSSTQNLHSLGRLPRLSCFPPPGPFERLQSGPND</sequence>
<dbReference type="EMBL" id="VDEP01000208">
    <property type="protein sequence ID" value="KAA1123441.1"/>
    <property type="molecule type" value="Genomic_DNA"/>
</dbReference>
<evidence type="ECO:0000313" key="2">
    <source>
        <dbReference type="EMBL" id="KAA1123441.1"/>
    </source>
</evidence>
<proteinExistence type="predicted"/>
<comment type="caution">
    <text evidence="2">The sequence shown here is derived from an EMBL/GenBank/DDBJ whole genome shotgun (WGS) entry which is preliminary data.</text>
</comment>
<feature type="region of interest" description="Disordered" evidence="1">
    <location>
        <begin position="216"/>
        <end position="237"/>
    </location>
</feature>
<dbReference type="PANTHER" id="PTHR37331:SF1">
    <property type="entry name" value="YALI0F11671P"/>
    <property type="match status" value="1"/>
</dbReference>